<accession>A0A8J3NPF9</accession>
<name>A0A8J3NPF9_9ACTN</name>
<keyword evidence="4" id="KW-1185">Reference proteome</keyword>
<feature type="domain" description="EVE" evidence="1">
    <location>
        <begin position="92"/>
        <end position="220"/>
    </location>
</feature>
<dbReference type="InterPro" id="IPR002740">
    <property type="entry name" value="EVE_domain"/>
</dbReference>
<protein>
    <recommendedName>
        <fullName evidence="5">Protein NO VEIN C-terminal domain-containing protein</fullName>
    </recommendedName>
</protein>
<evidence type="ECO:0000259" key="1">
    <source>
        <dbReference type="Pfam" id="PF01878"/>
    </source>
</evidence>
<comment type="caution">
    <text evidence="3">The sequence shown here is derived from an EMBL/GenBank/DDBJ whole genome shotgun (WGS) entry which is preliminary data.</text>
</comment>
<feature type="domain" description="Protein NO VEIN C-terminal" evidence="2">
    <location>
        <begin position="261"/>
        <end position="348"/>
    </location>
</feature>
<dbReference type="RefSeq" id="WP_376819955.1">
    <property type="nucleotide sequence ID" value="NZ_JBHTGC010000001.1"/>
</dbReference>
<dbReference type="AlphaFoldDB" id="A0A8J3NPF9"/>
<dbReference type="Proteomes" id="UP000601223">
    <property type="component" value="Unassembled WGS sequence"/>
</dbReference>
<dbReference type="Pfam" id="PF01878">
    <property type="entry name" value="EVE"/>
    <property type="match status" value="1"/>
</dbReference>
<sequence length="371" mass="40436">MPHILEHASRREEAENRGMISALVVKKDQGGRLGEPYPGFHRLARQAPFNRPRGDDLGMWLQEVRHVIDANRDAGDEPQHGRLVTLENLGAWMFTCNPGSFDFATFLDWGGSTIDSWSVKPTYRTSEVLAAGQRALLWVFGNDNDDPTPGVWGDGVILGPAYHDDSPDESGLWIDEKRSSPSPYGVPVDIRLLSRPITRKTLKADPRLARMEVLRQPQMANPLFVTADELAALEEYLPPPRDVTVTASGAGFGSPANRAAVEQAAMDAVRSHYEDGGWTADDVSAQCLGWDLTCTSPTGTVHLVEVKGVSGAKPTILLTSNEARAAKQEPDWRLAVVTTALSTPTLRIVDGPTAMGASRPFLHQVDLSKAD</sequence>
<evidence type="ECO:0000313" key="3">
    <source>
        <dbReference type="EMBL" id="GIF85895.1"/>
    </source>
</evidence>
<evidence type="ECO:0008006" key="5">
    <source>
        <dbReference type="Google" id="ProtNLM"/>
    </source>
</evidence>
<dbReference type="SUPFAM" id="SSF88697">
    <property type="entry name" value="PUA domain-like"/>
    <property type="match status" value="1"/>
</dbReference>
<reference evidence="3 4" key="1">
    <citation type="submission" date="2021-01" db="EMBL/GenBank/DDBJ databases">
        <title>Whole genome shotgun sequence of Catellatospora bangladeshensis NBRC 107357.</title>
        <authorList>
            <person name="Komaki H."/>
            <person name="Tamura T."/>
        </authorList>
    </citation>
    <scope>NUCLEOTIDE SEQUENCE [LARGE SCALE GENOMIC DNA]</scope>
    <source>
        <strain evidence="3 4">NBRC 107357</strain>
    </source>
</reference>
<dbReference type="InterPro" id="IPR024975">
    <property type="entry name" value="NOV_C"/>
</dbReference>
<evidence type="ECO:0000313" key="4">
    <source>
        <dbReference type="Proteomes" id="UP000601223"/>
    </source>
</evidence>
<dbReference type="Pfam" id="PF13020">
    <property type="entry name" value="NOV_C"/>
    <property type="match status" value="1"/>
</dbReference>
<dbReference type="InterPro" id="IPR015947">
    <property type="entry name" value="PUA-like_sf"/>
</dbReference>
<evidence type="ECO:0000259" key="2">
    <source>
        <dbReference type="Pfam" id="PF13020"/>
    </source>
</evidence>
<dbReference type="EMBL" id="BONF01000054">
    <property type="protein sequence ID" value="GIF85895.1"/>
    <property type="molecule type" value="Genomic_DNA"/>
</dbReference>
<organism evidence="3 4">
    <name type="scientific">Catellatospora bangladeshensis</name>
    <dbReference type="NCBI Taxonomy" id="310355"/>
    <lineage>
        <taxon>Bacteria</taxon>
        <taxon>Bacillati</taxon>
        <taxon>Actinomycetota</taxon>
        <taxon>Actinomycetes</taxon>
        <taxon>Micromonosporales</taxon>
        <taxon>Micromonosporaceae</taxon>
        <taxon>Catellatospora</taxon>
    </lineage>
</organism>
<gene>
    <name evidence="3" type="ORF">Cba03nite_72440</name>
</gene>
<proteinExistence type="predicted"/>